<dbReference type="RefSeq" id="WP_060851444.1">
    <property type="nucleotide sequence ID" value="NZ_AP014708.1"/>
</dbReference>
<gene>
    <name evidence="1" type="ORF">Maq22A_4p60280</name>
</gene>
<organism evidence="1 2">
    <name type="scientific">Methylobacterium aquaticum</name>
    <dbReference type="NCBI Taxonomy" id="270351"/>
    <lineage>
        <taxon>Bacteria</taxon>
        <taxon>Pseudomonadati</taxon>
        <taxon>Pseudomonadota</taxon>
        <taxon>Alphaproteobacteria</taxon>
        <taxon>Hyphomicrobiales</taxon>
        <taxon>Methylobacteriaceae</taxon>
        <taxon>Methylobacterium</taxon>
    </lineage>
</organism>
<geneLocation type="plasmid" evidence="2">
    <name>pMaq22A_4p DNA</name>
</geneLocation>
<dbReference type="Proteomes" id="UP000061432">
    <property type="component" value="Plasmid pMaq22A_4p"/>
</dbReference>
<dbReference type="EMBL" id="AP014708">
    <property type="protein sequence ID" value="BAQ50406.1"/>
    <property type="molecule type" value="Genomic_DNA"/>
</dbReference>
<accession>A0A0C6FCH5</accession>
<sequence>MGVMLYTVLAASGGFVNGAEVAIGAQIPLTDAEARYEIDLGNVAPTGREPPQPPLPPALLPTDLIETRRDRLDRDIVLAALDAYLVREGGALLALLAARETDLATRLTAQGSTLEGLRAALLGGAPDALDSLGKLATGIIDLRSDLAAAGAVAAQALAASADLRDQVGALTKKLTGTF</sequence>
<evidence type="ECO:0000313" key="1">
    <source>
        <dbReference type="EMBL" id="BAQ50406.1"/>
    </source>
</evidence>
<dbReference type="OrthoDB" id="8006150at2"/>
<name>A0A0C6FCH5_9HYPH</name>
<keyword evidence="1" id="KW-0614">Plasmid</keyword>
<reference evidence="1 2" key="1">
    <citation type="journal article" date="2015" name="Genome Announc.">
        <title>Complete Genome Sequence of Methylobacterium aquaticum Strain 22A, Isolated from Racomitrium japonicum Moss.</title>
        <authorList>
            <person name="Tani A."/>
            <person name="Ogura Y."/>
            <person name="Hayashi T."/>
            <person name="Kimbara K."/>
        </authorList>
    </citation>
    <scope>NUCLEOTIDE SEQUENCE [LARGE SCALE GENOMIC DNA]</scope>
    <source>
        <strain evidence="1 2">MA-22A</strain>
        <plasmid evidence="2">Plasmid pMaq22A_4p DNA</plasmid>
    </source>
</reference>
<protein>
    <submittedName>
        <fullName evidence="1">Uncharacterized protein</fullName>
    </submittedName>
</protein>
<dbReference type="AlphaFoldDB" id="A0A0C6FCH5"/>
<evidence type="ECO:0000313" key="2">
    <source>
        <dbReference type="Proteomes" id="UP000061432"/>
    </source>
</evidence>
<dbReference type="PATRIC" id="fig|270351.10.peg.7598"/>
<reference evidence="2" key="2">
    <citation type="submission" date="2015-01" db="EMBL/GenBank/DDBJ databases">
        <title>Complete genome sequence of Methylobacterium aquaticum strain 22A.</title>
        <authorList>
            <person name="Tani A."/>
            <person name="Ogura Y."/>
            <person name="Hayashi T."/>
        </authorList>
    </citation>
    <scope>NUCLEOTIDE SEQUENCE [LARGE SCALE GENOMIC DNA]</scope>
    <source>
        <strain evidence="2">MA-22A</strain>
        <plasmid evidence="2">Plasmid pMaq22A_4p DNA</plasmid>
    </source>
</reference>
<proteinExistence type="predicted"/>
<dbReference type="KEGG" id="maqu:Maq22A_4p60280"/>